<dbReference type="KEGG" id="odi:ODI_R3992"/>
<evidence type="ECO:0000313" key="2">
    <source>
        <dbReference type="EMBL" id="SBT25648.1"/>
    </source>
</evidence>
<dbReference type="EMBL" id="FLRC01000022">
    <property type="protein sequence ID" value="SBT25648.1"/>
    <property type="molecule type" value="Genomic_DNA"/>
</dbReference>
<sequence>MNLAEPMQDASLPPRVATWIALAASLLAGVAMTAVLVRQGESGVLPYVAVWVIALFFGMPVKRAFLPGPVGVIAIVLTLAAVVVAVWWTASLLSDPRGTHLSYYPPIWACVVGVALACLLIAQAFLPSQEERLAEQLASSPDTLRALATVTALSRGGVVETSGEQRTLLTLDLRWQDRHGKPHATRLRTRVENPLLPDFATGQTVHVLVDPADTRRIAIDREHSPTEVR</sequence>
<dbReference type="EMBL" id="LT907988">
    <property type="protein sequence ID" value="SOE52203.1"/>
    <property type="molecule type" value="Genomic_DNA"/>
</dbReference>
<evidence type="ECO:0000313" key="4">
    <source>
        <dbReference type="Proteomes" id="UP000078558"/>
    </source>
</evidence>
<accession>A0A1C3K2J3</accession>
<dbReference type="AlphaFoldDB" id="A0A1C3K2J3"/>
<evidence type="ECO:0000256" key="1">
    <source>
        <dbReference type="SAM" id="Phobius"/>
    </source>
</evidence>
<keyword evidence="1" id="KW-0472">Membrane</keyword>
<keyword evidence="1" id="KW-0812">Transmembrane</keyword>
<feature type="transmembrane region" description="Helical" evidence="1">
    <location>
        <begin position="73"/>
        <end position="94"/>
    </location>
</feature>
<dbReference type="OrthoDB" id="8858897at2"/>
<protein>
    <submittedName>
        <fullName evidence="2">Uncharacterized protein</fullName>
    </submittedName>
</protein>
<proteinExistence type="predicted"/>
<name>A0A1C3K2J3_9BURK</name>
<organism evidence="2 4">
    <name type="scientific">Orrella dioscoreae</name>
    <dbReference type="NCBI Taxonomy" id="1851544"/>
    <lineage>
        <taxon>Bacteria</taxon>
        <taxon>Pseudomonadati</taxon>
        <taxon>Pseudomonadota</taxon>
        <taxon>Betaproteobacteria</taxon>
        <taxon>Burkholderiales</taxon>
        <taxon>Alcaligenaceae</taxon>
        <taxon>Orrella</taxon>
    </lineage>
</organism>
<feature type="transmembrane region" description="Helical" evidence="1">
    <location>
        <begin position="106"/>
        <end position="126"/>
    </location>
</feature>
<feature type="transmembrane region" description="Helical" evidence="1">
    <location>
        <begin position="16"/>
        <end position="37"/>
    </location>
</feature>
<keyword evidence="1" id="KW-1133">Transmembrane helix</keyword>
<gene>
    <name evidence="2" type="ORF">ODI_01275</name>
    <name evidence="3" type="ORF">ODI_R3992</name>
</gene>
<reference evidence="3 4" key="2">
    <citation type="submission" date="2017-08" db="EMBL/GenBank/DDBJ databases">
        <authorList>
            <person name="de Groot N.N."/>
        </authorList>
    </citation>
    <scope>NUCLEOTIDE SEQUENCE [LARGE SCALE GENOMIC DNA]</scope>
    <source>
        <strain evidence="3">Orrdi1</strain>
    </source>
</reference>
<dbReference type="STRING" id="1851544.ODI_01275"/>
<reference evidence="2 4" key="1">
    <citation type="submission" date="2016-06" db="EMBL/GenBank/DDBJ databases">
        <authorList>
            <person name="Kjaerup R.B."/>
            <person name="Dalgaard T.S."/>
            <person name="Juul-Madsen H.R."/>
        </authorList>
    </citation>
    <scope>NUCLEOTIDE SEQUENCE [LARGE SCALE GENOMIC DNA]</scope>
    <source>
        <strain evidence="2">Orrdi1</strain>
    </source>
</reference>
<dbReference type="Proteomes" id="UP000078558">
    <property type="component" value="Chromosome I"/>
</dbReference>
<evidence type="ECO:0000313" key="3">
    <source>
        <dbReference type="EMBL" id="SOE52203.1"/>
    </source>
</evidence>
<dbReference type="RefSeq" id="WP_067754001.1">
    <property type="nucleotide sequence ID" value="NZ_LT907988.1"/>
</dbReference>
<keyword evidence="4" id="KW-1185">Reference proteome</keyword>
<feature type="transmembrane region" description="Helical" evidence="1">
    <location>
        <begin position="44"/>
        <end position="61"/>
    </location>
</feature>